<gene>
    <name evidence="7" type="ORF">UFOPK2582_01787</name>
</gene>
<dbReference type="Gene3D" id="3.60.10.10">
    <property type="entry name" value="Endonuclease/exonuclease/phosphatase"/>
    <property type="match status" value="1"/>
</dbReference>
<evidence type="ECO:0000256" key="3">
    <source>
        <dbReference type="ARBA" id="ARBA00022723"/>
    </source>
</evidence>
<keyword evidence="4" id="KW-0378">Hydrolase</keyword>
<sequence>MTKRCGGWGTGVHVWQNRAVALTIATVNVNGIRAAIRKGMLDWIEDAAPQMITLQEVRAPDDLVSDLLGEGWFIAHDECSAKGRAGVAIISRQPIHSVSSKLGGSAYNDSGRWIEATIDLAAGRTLTVISAYVHTGDADDADRMEEKLAFLRDAIGRLTELRSAGGHVLFTGDLNVAHHEVDIKNWRGNIGRAGFHPDERAYLDELIDELGWVDLGRSLGGEGPGPYTWWSYRGQAFDNDAGWRIDYQIATPELAELAVSATVHRSPTYADRWSDHAPLSVQFDLPED</sequence>
<dbReference type="EMBL" id="CAEZXS010000311">
    <property type="protein sequence ID" value="CAB4718226.1"/>
    <property type="molecule type" value="Genomic_DNA"/>
</dbReference>
<proteinExistence type="inferred from homology"/>
<name>A0A6J6R5C5_9ZZZZ</name>
<dbReference type="InterPro" id="IPR005135">
    <property type="entry name" value="Endo/exonuclease/phosphatase"/>
</dbReference>
<evidence type="ECO:0000256" key="5">
    <source>
        <dbReference type="ARBA" id="ARBA00022842"/>
    </source>
</evidence>
<evidence type="ECO:0000313" key="7">
    <source>
        <dbReference type="EMBL" id="CAB4718226.1"/>
    </source>
</evidence>
<accession>A0A6J6R5C5</accession>
<dbReference type="InterPro" id="IPR037493">
    <property type="entry name" value="ExoIII-like"/>
</dbReference>
<dbReference type="Pfam" id="PF03372">
    <property type="entry name" value="Exo_endo_phos"/>
    <property type="match status" value="1"/>
</dbReference>
<feature type="domain" description="Endonuclease/exonuclease/phosphatase" evidence="6">
    <location>
        <begin position="25"/>
        <end position="276"/>
    </location>
</feature>
<reference evidence="7" key="1">
    <citation type="submission" date="2020-05" db="EMBL/GenBank/DDBJ databases">
        <authorList>
            <person name="Chiriac C."/>
            <person name="Salcher M."/>
            <person name="Ghai R."/>
            <person name="Kavagutti S V."/>
        </authorList>
    </citation>
    <scope>NUCLEOTIDE SEQUENCE</scope>
</reference>
<evidence type="ECO:0000256" key="4">
    <source>
        <dbReference type="ARBA" id="ARBA00022801"/>
    </source>
</evidence>
<dbReference type="GO" id="GO:0006281">
    <property type="term" value="P:DNA repair"/>
    <property type="evidence" value="ECO:0007669"/>
    <property type="project" value="InterPro"/>
</dbReference>
<evidence type="ECO:0000256" key="1">
    <source>
        <dbReference type="ARBA" id="ARBA00001946"/>
    </source>
</evidence>
<evidence type="ECO:0000259" key="6">
    <source>
        <dbReference type="Pfam" id="PF03372"/>
    </source>
</evidence>
<dbReference type="PROSITE" id="PS51435">
    <property type="entry name" value="AP_NUCLEASE_F1_4"/>
    <property type="match status" value="1"/>
</dbReference>
<protein>
    <submittedName>
        <fullName evidence="7">Unannotated protein</fullName>
    </submittedName>
</protein>
<dbReference type="SUPFAM" id="SSF56219">
    <property type="entry name" value="DNase I-like"/>
    <property type="match status" value="1"/>
</dbReference>
<dbReference type="InterPro" id="IPR036691">
    <property type="entry name" value="Endo/exonu/phosph_ase_sf"/>
</dbReference>
<dbReference type="NCBIfam" id="TIGR00633">
    <property type="entry name" value="xth"/>
    <property type="match status" value="1"/>
</dbReference>
<dbReference type="PANTHER" id="PTHR43250">
    <property type="entry name" value="EXODEOXYRIBONUCLEASE III"/>
    <property type="match status" value="1"/>
</dbReference>
<evidence type="ECO:0000256" key="2">
    <source>
        <dbReference type="ARBA" id="ARBA00007092"/>
    </source>
</evidence>
<comment type="similarity">
    <text evidence="2">Belongs to the DNA repair enzymes AP/ExoA family.</text>
</comment>
<dbReference type="GO" id="GO:0046872">
    <property type="term" value="F:metal ion binding"/>
    <property type="evidence" value="ECO:0007669"/>
    <property type="project" value="UniProtKB-KW"/>
</dbReference>
<dbReference type="GO" id="GO:0008311">
    <property type="term" value="F:double-stranded DNA 3'-5' DNA exonuclease activity"/>
    <property type="evidence" value="ECO:0007669"/>
    <property type="project" value="InterPro"/>
</dbReference>
<dbReference type="AlphaFoldDB" id="A0A6J6R5C5"/>
<dbReference type="PANTHER" id="PTHR43250:SF2">
    <property type="entry name" value="EXODEOXYRIBONUCLEASE III"/>
    <property type="match status" value="1"/>
</dbReference>
<comment type="cofactor">
    <cofactor evidence="1">
        <name>Mg(2+)</name>
        <dbReference type="ChEBI" id="CHEBI:18420"/>
    </cofactor>
</comment>
<dbReference type="InterPro" id="IPR004808">
    <property type="entry name" value="AP_endonuc_1"/>
</dbReference>
<organism evidence="7">
    <name type="scientific">freshwater metagenome</name>
    <dbReference type="NCBI Taxonomy" id="449393"/>
    <lineage>
        <taxon>unclassified sequences</taxon>
        <taxon>metagenomes</taxon>
        <taxon>ecological metagenomes</taxon>
    </lineage>
</organism>
<keyword evidence="5" id="KW-0460">Magnesium</keyword>
<keyword evidence="3" id="KW-0479">Metal-binding</keyword>